<protein>
    <submittedName>
        <fullName evidence="3">M61 family metallopeptidase</fullName>
    </submittedName>
</protein>
<reference evidence="4" key="1">
    <citation type="journal article" date="2019" name="Int. J. Syst. Evol. Microbiol.">
        <title>The Global Catalogue of Microorganisms (GCM) 10K type strain sequencing project: providing services to taxonomists for standard genome sequencing and annotation.</title>
        <authorList>
            <consortium name="The Broad Institute Genomics Platform"/>
            <consortium name="The Broad Institute Genome Sequencing Center for Infectious Disease"/>
            <person name="Wu L."/>
            <person name="Ma J."/>
        </authorList>
    </citation>
    <scope>NUCLEOTIDE SEQUENCE [LARGE SCALE GENOMIC DNA]</scope>
    <source>
        <strain evidence="4">JCM 12125</strain>
    </source>
</reference>
<feature type="signal peptide" evidence="1">
    <location>
        <begin position="1"/>
        <end position="22"/>
    </location>
</feature>
<organism evidence="3 4">
    <name type="scientific">Brevundimonas staleyi</name>
    <dbReference type="NCBI Taxonomy" id="74326"/>
    <lineage>
        <taxon>Bacteria</taxon>
        <taxon>Pseudomonadati</taxon>
        <taxon>Pseudomonadota</taxon>
        <taxon>Alphaproteobacteria</taxon>
        <taxon>Caulobacterales</taxon>
        <taxon>Caulobacteraceae</taxon>
        <taxon>Brevundimonas</taxon>
    </lineage>
</organism>
<dbReference type="PROSITE" id="PS50106">
    <property type="entry name" value="PDZ"/>
    <property type="match status" value="1"/>
</dbReference>
<dbReference type="InterPro" id="IPR007963">
    <property type="entry name" value="Peptidase_M61_catalytic"/>
</dbReference>
<proteinExistence type="predicted"/>
<feature type="chain" id="PRO_5046517546" evidence="1">
    <location>
        <begin position="23"/>
        <end position="640"/>
    </location>
</feature>
<gene>
    <name evidence="3" type="ORF">ACFPIE_03505</name>
</gene>
<dbReference type="InterPro" id="IPR036034">
    <property type="entry name" value="PDZ_sf"/>
</dbReference>
<keyword evidence="1" id="KW-0732">Signal</keyword>
<accession>A0ABW0FNK3</accession>
<feature type="domain" description="PDZ" evidence="2">
    <location>
        <begin position="518"/>
        <end position="603"/>
    </location>
</feature>
<dbReference type="InterPro" id="IPR027268">
    <property type="entry name" value="Peptidase_M4/M1_CTD_sf"/>
</dbReference>
<dbReference type="EMBL" id="JBHSLF010000007">
    <property type="protein sequence ID" value="MFC5342966.1"/>
    <property type="molecule type" value="Genomic_DNA"/>
</dbReference>
<evidence type="ECO:0000313" key="4">
    <source>
        <dbReference type="Proteomes" id="UP001596152"/>
    </source>
</evidence>
<sequence>MKRLAVSAALAALLLASAPAHAQTPPTPQTIPAAIDRAWPGVVHLDVDATDLNRRIYRVRETIPVEGAGPLTLFFPQWLPGEHGPTGPINQLGGLIFTANGQRVEWVRDALQPWAFHVVVPAGATELVAEFQHLSPTTGAQGRITMTAEMLNIQWEKMLLYPAGRFHRNITMQASVTLPEGWQYGTALRPTGAATGNTTTFQPVPLDVLVDSPMFAGEHYRQIDLDPGGRSPVMLNIVADEASNIAPTDDQIGILRSMVQQADRLFGARHYDHYDFLMAMTDRMGGIGLEHHRSSENSVDPAFFTEWDSQLGDRDLLSHEYTHSWDGKYRRPAGQDVANYNVPLQNELLWVYEGQTQFWGKVLAARSGLHSRQQALDALAMDAATYDNTVGREWRAMQDTVNDPIITQRRPIGWRSWQRSEDYYVEGQLIWLDADTLIRERTGGRKSLDDFARAFFGVEDGAYDENPYSFETVVETLNGVMEYDWAAFLRTRLDGHGPGAPLDGLARGGYRLVYTDTMSDYQKTLYGNLGRNDFVYSLGITTGGDNTIGSVLWNSPAFQQELAVGMQIIAVNGEAASAGNLRAAITAAKGTDAKIELIVRDNSHYRTVVFDYHEGLKYPHLERIAGTPDRLGDLFTARRR</sequence>
<dbReference type="Gene3D" id="2.60.40.3650">
    <property type="match status" value="1"/>
</dbReference>
<dbReference type="Gene3D" id="2.30.42.10">
    <property type="match status" value="1"/>
</dbReference>
<dbReference type="Gene3D" id="1.10.390.10">
    <property type="entry name" value="Neutral Protease Domain 2"/>
    <property type="match status" value="1"/>
</dbReference>
<dbReference type="InterPro" id="IPR040756">
    <property type="entry name" value="Peptidase_M61_N"/>
</dbReference>
<dbReference type="InterPro" id="IPR001478">
    <property type="entry name" value="PDZ"/>
</dbReference>
<evidence type="ECO:0000313" key="3">
    <source>
        <dbReference type="EMBL" id="MFC5342966.1"/>
    </source>
</evidence>
<keyword evidence="4" id="KW-1185">Reference proteome</keyword>
<evidence type="ECO:0000259" key="2">
    <source>
        <dbReference type="PROSITE" id="PS50106"/>
    </source>
</evidence>
<name>A0ABW0FNK3_9CAUL</name>
<comment type="caution">
    <text evidence="3">The sequence shown here is derived from an EMBL/GenBank/DDBJ whole genome shotgun (WGS) entry which is preliminary data.</text>
</comment>
<dbReference type="SUPFAM" id="SSF50156">
    <property type="entry name" value="PDZ domain-like"/>
    <property type="match status" value="1"/>
</dbReference>
<dbReference type="RefSeq" id="WP_374036410.1">
    <property type="nucleotide sequence ID" value="NZ_CP169082.1"/>
</dbReference>
<evidence type="ECO:0000256" key="1">
    <source>
        <dbReference type="SAM" id="SignalP"/>
    </source>
</evidence>
<dbReference type="Proteomes" id="UP001596152">
    <property type="component" value="Unassembled WGS sequence"/>
</dbReference>
<dbReference type="InterPro" id="IPR024191">
    <property type="entry name" value="Peptidase_M61"/>
</dbReference>
<dbReference type="Pfam" id="PF17899">
    <property type="entry name" value="Peptidase_M61_N"/>
    <property type="match status" value="1"/>
</dbReference>
<dbReference type="Pfam" id="PF05299">
    <property type="entry name" value="Peptidase_M61"/>
    <property type="match status" value="1"/>
</dbReference>
<dbReference type="PIRSF" id="PIRSF016493">
    <property type="entry name" value="Glycyl_aminpptds"/>
    <property type="match status" value="1"/>
</dbReference>